<sequence length="392" mass="43779">MADYTPPPPKKPSIVSQSSYTSQGAVSFEDYIHYAAPKSSNIRSVFPPSAVTLGRNAFDRYGELLSDFEIMSSNGDKIPVSMKILLERWGIYFARILARGYVQSVEDFQSCSTPQFRIPFQNEEIESEPSAPLQEMINNQLKDVPLPPQLPMPTDPVPPVPSAPTSYRTSSPRASLSHTLSALRNIPVKSPKASPRASLVDSLSYSRSSSTNSLTEENKFAEYVMEPALIPRKLYIPFPTPTIRAFCDFLYTGQVGNKWAIAPTLLDNFLIGKFYKVPSLYEGVRDILISIIKRKEKEMNLEVKENILVEVSERGARLGTGYLEAIECHRQADKNRITVGEMVEPKAAYPPESVIDGIHESSVLVGDMDLFLRTSNLKIHMENIKLNQSKGK</sequence>
<dbReference type="Proteomes" id="UP001202479">
    <property type="component" value="Unassembled WGS sequence"/>
</dbReference>
<dbReference type="PANTHER" id="PTHR43503:SF2">
    <property type="entry name" value="NEGATIVE REGULATOR OF SPORULATION MDS3-RELATED"/>
    <property type="match status" value="1"/>
</dbReference>
<reference evidence="2" key="1">
    <citation type="journal article" date="2022" name="DNA Res.">
        <title>Genome analysis of five recently described species of the CUG-Ser clade uncovers Candida theae as a new hybrid lineage with pathogenic potential in the Candida parapsilosis species complex.</title>
        <authorList>
            <person name="Mixao V."/>
            <person name="Del Olmo V."/>
            <person name="Hegedusova E."/>
            <person name="Saus E."/>
            <person name="Pryszcz L."/>
            <person name="Cillingova A."/>
            <person name="Nosek J."/>
            <person name="Gabaldon T."/>
        </authorList>
    </citation>
    <scope>NUCLEOTIDE SEQUENCE</scope>
    <source>
        <strain evidence="2">CBS 10844</strain>
    </source>
</reference>
<evidence type="ECO:0000313" key="3">
    <source>
        <dbReference type="Proteomes" id="UP001202479"/>
    </source>
</evidence>
<organism evidence="2 3">
    <name type="scientific">Candida oxycetoniae</name>
    <dbReference type="NCBI Taxonomy" id="497107"/>
    <lineage>
        <taxon>Eukaryota</taxon>
        <taxon>Fungi</taxon>
        <taxon>Dikarya</taxon>
        <taxon>Ascomycota</taxon>
        <taxon>Saccharomycotina</taxon>
        <taxon>Pichiomycetes</taxon>
        <taxon>Debaryomycetaceae</taxon>
        <taxon>Candida/Lodderomyces clade</taxon>
        <taxon>Candida</taxon>
    </lineage>
</organism>
<feature type="region of interest" description="Disordered" evidence="1">
    <location>
        <begin position="143"/>
        <end position="172"/>
    </location>
</feature>
<evidence type="ECO:0000313" key="2">
    <source>
        <dbReference type="EMBL" id="KAI3405695.2"/>
    </source>
</evidence>
<dbReference type="PANTHER" id="PTHR43503">
    <property type="entry name" value="MCG48959-RELATED"/>
    <property type="match status" value="1"/>
</dbReference>
<evidence type="ECO:0000256" key="1">
    <source>
        <dbReference type="SAM" id="MobiDB-lite"/>
    </source>
</evidence>
<dbReference type="EMBL" id="JAHUZD010000028">
    <property type="protein sequence ID" value="KAI3405695.2"/>
    <property type="molecule type" value="Genomic_DNA"/>
</dbReference>
<dbReference type="GO" id="GO:0005739">
    <property type="term" value="C:mitochondrion"/>
    <property type="evidence" value="ECO:0007669"/>
    <property type="project" value="TreeGrafter"/>
</dbReference>
<dbReference type="AlphaFoldDB" id="A0AAI9WZA1"/>
<accession>A0AAI9WZA1</accession>
<dbReference type="RefSeq" id="XP_049181440.1">
    <property type="nucleotide sequence ID" value="XM_049322866.1"/>
</dbReference>
<dbReference type="GO" id="GO:0005829">
    <property type="term" value="C:cytosol"/>
    <property type="evidence" value="ECO:0007669"/>
    <property type="project" value="TreeGrafter"/>
</dbReference>
<name>A0AAI9WZA1_9ASCO</name>
<comment type="caution">
    <text evidence="2">The sequence shown here is derived from an EMBL/GenBank/DDBJ whole genome shotgun (WGS) entry which is preliminary data.</text>
</comment>
<keyword evidence="3" id="KW-1185">Reference proteome</keyword>
<feature type="compositionally biased region" description="Pro residues" evidence="1">
    <location>
        <begin position="145"/>
        <end position="162"/>
    </location>
</feature>
<dbReference type="GO" id="GO:0045454">
    <property type="term" value="P:cell redox homeostasis"/>
    <property type="evidence" value="ECO:0007669"/>
    <property type="project" value="TreeGrafter"/>
</dbReference>
<proteinExistence type="predicted"/>
<dbReference type="GeneID" id="73379331"/>
<protein>
    <submittedName>
        <fullName evidence="2">MDS3</fullName>
    </submittedName>
</protein>
<gene>
    <name evidence="2" type="ORF">KGF56_001714</name>
</gene>